<organism evidence="2 3">
    <name type="scientific">Streptomyces sulfonofaciens</name>
    <dbReference type="NCBI Taxonomy" id="68272"/>
    <lineage>
        <taxon>Bacteria</taxon>
        <taxon>Bacillati</taxon>
        <taxon>Actinomycetota</taxon>
        <taxon>Actinomycetes</taxon>
        <taxon>Kitasatosporales</taxon>
        <taxon>Streptomycetaceae</taxon>
        <taxon>Streptomyces</taxon>
    </lineage>
</organism>
<keyword evidence="1" id="KW-1133">Transmembrane helix</keyword>
<keyword evidence="1" id="KW-0472">Membrane</keyword>
<name>A0A919FP40_9ACTN</name>
<sequence>MPDSTSGGTGRQWRGFLFRDRSCDPARVTRRERYVSRRWKIAIIVLTAGAAVLVWGMVYGPYYLIRWADDPGK</sequence>
<proteinExistence type="predicted"/>
<keyword evidence="1" id="KW-0812">Transmembrane</keyword>
<evidence type="ECO:0000313" key="2">
    <source>
        <dbReference type="EMBL" id="GHH69845.1"/>
    </source>
</evidence>
<reference evidence="2" key="1">
    <citation type="journal article" date="2014" name="Int. J. Syst. Evol. Microbiol.">
        <title>Complete genome sequence of Corynebacterium casei LMG S-19264T (=DSM 44701T), isolated from a smear-ripened cheese.</title>
        <authorList>
            <consortium name="US DOE Joint Genome Institute (JGI-PGF)"/>
            <person name="Walter F."/>
            <person name="Albersmeier A."/>
            <person name="Kalinowski J."/>
            <person name="Ruckert C."/>
        </authorList>
    </citation>
    <scope>NUCLEOTIDE SEQUENCE</scope>
    <source>
        <strain evidence="2">JCM 5069</strain>
    </source>
</reference>
<feature type="transmembrane region" description="Helical" evidence="1">
    <location>
        <begin position="41"/>
        <end position="65"/>
    </location>
</feature>
<keyword evidence="3" id="KW-1185">Reference proteome</keyword>
<dbReference type="EMBL" id="BNCD01000001">
    <property type="protein sequence ID" value="GHH69845.1"/>
    <property type="molecule type" value="Genomic_DNA"/>
</dbReference>
<reference evidence="2" key="2">
    <citation type="submission" date="2020-09" db="EMBL/GenBank/DDBJ databases">
        <authorList>
            <person name="Sun Q."/>
            <person name="Ohkuma M."/>
        </authorList>
    </citation>
    <scope>NUCLEOTIDE SEQUENCE</scope>
    <source>
        <strain evidence="2">JCM 5069</strain>
    </source>
</reference>
<comment type="caution">
    <text evidence="2">The sequence shown here is derived from an EMBL/GenBank/DDBJ whole genome shotgun (WGS) entry which is preliminary data.</text>
</comment>
<accession>A0A919FP40</accession>
<protein>
    <submittedName>
        <fullName evidence="2">Uncharacterized protein</fullName>
    </submittedName>
</protein>
<dbReference type="AlphaFoldDB" id="A0A919FP40"/>
<evidence type="ECO:0000313" key="3">
    <source>
        <dbReference type="Proteomes" id="UP000603708"/>
    </source>
</evidence>
<dbReference type="Proteomes" id="UP000603708">
    <property type="component" value="Unassembled WGS sequence"/>
</dbReference>
<evidence type="ECO:0000256" key="1">
    <source>
        <dbReference type="SAM" id="Phobius"/>
    </source>
</evidence>
<gene>
    <name evidence="2" type="ORF">GCM10018793_02940</name>
</gene>